<proteinExistence type="inferred from homology"/>
<dbReference type="SUPFAM" id="SSF52799">
    <property type="entry name" value="(Phosphotyrosine protein) phosphatases II"/>
    <property type="match status" value="1"/>
</dbReference>
<comment type="caution">
    <text evidence="8">The sequence shown here is derived from an EMBL/GenBank/DDBJ whole genome shotgun (WGS) entry which is preliminary data.</text>
</comment>
<dbReference type="Gene3D" id="3.90.190.10">
    <property type="entry name" value="Protein tyrosine phosphatase superfamily"/>
    <property type="match status" value="1"/>
</dbReference>
<keyword evidence="3" id="KW-0378">Hydrolase</keyword>
<dbReference type="InterPro" id="IPR020422">
    <property type="entry name" value="TYR_PHOSPHATASE_DUAL_dom"/>
</dbReference>
<feature type="domain" description="Tyrosine-protein phosphatase" evidence="6">
    <location>
        <begin position="1"/>
        <end position="94"/>
    </location>
</feature>
<accession>A0AAV4PTB0</accession>
<dbReference type="InterPro" id="IPR000340">
    <property type="entry name" value="Dual-sp_phosphatase_cat-dom"/>
</dbReference>
<dbReference type="PROSITE" id="PS50054">
    <property type="entry name" value="TYR_PHOSPHATASE_DUAL"/>
    <property type="match status" value="1"/>
</dbReference>
<dbReference type="PANTHER" id="PTHR10159">
    <property type="entry name" value="DUAL SPECIFICITY PROTEIN PHOSPHATASE"/>
    <property type="match status" value="1"/>
</dbReference>
<evidence type="ECO:0000259" key="7">
    <source>
        <dbReference type="PROSITE" id="PS50056"/>
    </source>
</evidence>
<evidence type="ECO:0000313" key="8">
    <source>
        <dbReference type="EMBL" id="GIX99503.1"/>
    </source>
</evidence>
<dbReference type="EC" id="3.1.3.48" evidence="2"/>
<dbReference type="GO" id="GO:0017017">
    <property type="term" value="F:MAP kinase tyrosine/serine/threonine phosphatase activity"/>
    <property type="evidence" value="ECO:0007669"/>
    <property type="project" value="TreeGrafter"/>
</dbReference>
<evidence type="ECO:0000259" key="6">
    <source>
        <dbReference type="PROSITE" id="PS50054"/>
    </source>
</evidence>
<dbReference type="GO" id="GO:0005737">
    <property type="term" value="C:cytoplasm"/>
    <property type="evidence" value="ECO:0007669"/>
    <property type="project" value="TreeGrafter"/>
</dbReference>
<dbReference type="GO" id="GO:0033550">
    <property type="term" value="F:MAP kinase tyrosine phosphatase activity"/>
    <property type="evidence" value="ECO:0007669"/>
    <property type="project" value="TreeGrafter"/>
</dbReference>
<dbReference type="PROSITE" id="PS50056">
    <property type="entry name" value="TYR_PHOSPHATASE_2"/>
    <property type="match status" value="1"/>
</dbReference>
<dbReference type="InterPro" id="IPR016130">
    <property type="entry name" value="Tyr_Pase_AS"/>
</dbReference>
<sequence length="561" mass="63665">MRIPVSDTYSEKLLPYFPKAFHFLDKVRQGNGCVLVHCLAGISRSPTVAIAYVMQHLRLSSDDGYRYVKSKRPTISPNFNFLGQLLEYEKQLRRENVLDTRQEVKSAPPLCSQKRVCRTDMRTSKLSLNISSQNNEASNIFIPPKSGDQSPTTALAKLSFDVPQSTAEENHPRAPDFKQFRSKSCYGDWLRDIDETRKPKEMNVTTAPKVLSPVKKKSTYGNSDEKHGDPSTQFSVEKYRSIYSSNKEERFSLQTLSHQSYSSSKGAEFFKSKQKANSNLLQQNETKKLQSECSKKHISNISMIRSEELVLKKEQTESYLVFRGSDFQPKASSLHPLSFNVDSYKRSDSIGTSGFGSESSNCFDNASESHIAASEWSTNLKSPLSPSESHLLEDLEMERDMCKTEPSSPRGSSLLSEDPDSFHDSGVTISPGCVWPRKRVANFDARLNVKRDKLKSEHFTEIRTWWFPLQRDDRKSVNQFSDSGLYRVQSCPGMLSHTSSNTIQKHSHFCSKPQERISHESCPDVGRSFEVHSHRLRVPSKCAFNSSFMIPSHISKIFSNI</sequence>
<feature type="domain" description="Tyrosine specific protein phosphatases" evidence="7">
    <location>
        <begin position="21"/>
        <end position="75"/>
    </location>
</feature>
<keyword evidence="4" id="KW-0904">Protein phosphatase</keyword>
<evidence type="ECO:0000313" key="9">
    <source>
        <dbReference type="Proteomes" id="UP001054945"/>
    </source>
</evidence>
<feature type="region of interest" description="Disordered" evidence="5">
    <location>
        <begin position="400"/>
        <end position="421"/>
    </location>
</feature>
<dbReference type="Proteomes" id="UP001054945">
    <property type="component" value="Unassembled WGS sequence"/>
</dbReference>
<dbReference type="InterPro" id="IPR029021">
    <property type="entry name" value="Prot-tyrosine_phosphatase-like"/>
</dbReference>
<dbReference type="SMART" id="SM00195">
    <property type="entry name" value="DSPc"/>
    <property type="match status" value="1"/>
</dbReference>
<name>A0AAV4PTB0_CAEEX</name>
<comment type="similarity">
    <text evidence="1">Belongs to the protein-tyrosine phosphatase family. Non-receptor class dual specificity subfamily.</text>
</comment>
<evidence type="ECO:0000256" key="2">
    <source>
        <dbReference type="ARBA" id="ARBA00013064"/>
    </source>
</evidence>
<evidence type="ECO:0000256" key="5">
    <source>
        <dbReference type="SAM" id="MobiDB-lite"/>
    </source>
</evidence>
<organism evidence="8 9">
    <name type="scientific">Caerostris extrusa</name>
    <name type="common">Bark spider</name>
    <name type="synonym">Caerostris bankana</name>
    <dbReference type="NCBI Taxonomy" id="172846"/>
    <lineage>
        <taxon>Eukaryota</taxon>
        <taxon>Metazoa</taxon>
        <taxon>Ecdysozoa</taxon>
        <taxon>Arthropoda</taxon>
        <taxon>Chelicerata</taxon>
        <taxon>Arachnida</taxon>
        <taxon>Araneae</taxon>
        <taxon>Araneomorphae</taxon>
        <taxon>Entelegynae</taxon>
        <taxon>Araneoidea</taxon>
        <taxon>Araneidae</taxon>
        <taxon>Caerostris</taxon>
    </lineage>
</organism>
<evidence type="ECO:0000256" key="3">
    <source>
        <dbReference type="ARBA" id="ARBA00022801"/>
    </source>
</evidence>
<dbReference type="EMBL" id="BPLR01005055">
    <property type="protein sequence ID" value="GIX99503.1"/>
    <property type="molecule type" value="Genomic_DNA"/>
</dbReference>
<feature type="compositionally biased region" description="Polar residues" evidence="5">
    <location>
        <begin position="405"/>
        <end position="415"/>
    </location>
</feature>
<dbReference type="PROSITE" id="PS00383">
    <property type="entry name" value="TYR_PHOSPHATASE_1"/>
    <property type="match status" value="1"/>
</dbReference>
<dbReference type="GO" id="GO:0043409">
    <property type="term" value="P:negative regulation of MAPK cascade"/>
    <property type="evidence" value="ECO:0007669"/>
    <property type="project" value="TreeGrafter"/>
</dbReference>
<keyword evidence="9" id="KW-1185">Reference proteome</keyword>
<dbReference type="AlphaFoldDB" id="A0AAV4PTB0"/>
<reference evidence="8 9" key="1">
    <citation type="submission" date="2021-06" db="EMBL/GenBank/DDBJ databases">
        <title>Caerostris extrusa draft genome.</title>
        <authorList>
            <person name="Kono N."/>
            <person name="Arakawa K."/>
        </authorList>
    </citation>
    <scope>NUCLEOTIDE SEQUENCE [LARGE SCALE GENOMIC DNA]</scope>
</reference>
<evidence type="ECO:0000256" key="1">
    <source>
        <dbReference type="ARBA" id="ARBA00008601"/>
    </source>
</evidence>
<dbReference type="InterPro" id="IPR000387">
    <property type="entry name" value="Tyr_Pase_dom"/>
</dbReference>
<protein>
    <recommendedName>
        <fullName evidence="2">protein-tyrosine-phosphatase</fullName>
        <ecNumber evidence="2">3.1.3.48</ecNumber>
    </recommendedName>
</protein>
<evidence type="ECO:0000256" key="4">
    <source>
        <dbReference type="ARBA" id="ARBA00022912"/>
    </source>
</evidence>
<dbReference type="Pfam" id="PF00782">
    <property type="entry name" value="DSPc"/>
    <property type="match status" value="1"/>
</dbReference>
<gene>
    <name evidence="8" type="primary">vhp-1</name>
    <name evidence="8" type="ORF">CEXT_7871</name>
</gene>
<dbReference type="PANTHER" id="PTHR10159:SF533">
    <property type="entry name" value="TYROSINE-PROTEIN PHOSPHATASE VHP-1"/>
    <property type="match status" value="1"/>
</dbReference>
<dbReference type="GO" id="GO:0008330">
    <property type="term" value="F:protein tyrosine/threonine phosphatase activity"/>
    <property type="evidence" value="ECO:0007669"/>
    <property type="project" value="TreeGrafter"/>
</dbReference>